<name>A0A087SGK4_AUXPR</name>
<proteinExistence type="predicted"/>
<keyword evidence="2" id="KW-1185">Reference proteome</keyword>
<dbReference type="KEGG" id="apro:F751_1737"/>
<sequence length="117" mass="12160">MIASRAGVSPDLSPFTAPTRASAAAFSLAWRARKTSVASLGSASCAASTALSAEWSSRSLSRRCHREMASARPDGAAASAMASSPAAGSKLRITCQGEGFRSAISKDPMYAYSEYFE</sequence>
<dbReference type="Proteomes" id="UP000028924">
    <property type="component" value="Unassembled WGS sequence"/>
</dbReference>
<dbReference type="GeneID" id="23613128"/>
<organism evidence="1 2">
    <name type="scientific">Auxenochlorella protothecoides</name>
    <name type="common">Green microalga</name>
    <name type="synonym">Chlorella protothecoides</name>
    <dbReference type="NCBI Taxonomy" id="3075"/>
    <lineage>
        <taxon>Eukaryota</taxon>
        <taxon>Viridiplantae</taxon>
        <taxon>Chlorophyta</taxon>
        <taxon>core chlorophytes</taxon>
        <taxon>Trebouxiophyceae</taxon>
        <taxon>Chlorellales</taxon>
        <taxon>Chlorellaceae</taxon>
        <taxon>Auxenochlorella</taxon>
    </lineage>
</organism>
<reference evidence="1 2" key="1">
    <citation type="journal article" date="2014" name="BMC Genomics">
        <title>Oil accumulation mechanisms of the oleaginous microalga Chlorella protothecoides revealed through its genome, transcriptomes, and proteomes.</title>
        <authorList>
            <person name="Gao C."/>
            <person name="Wang Y."/>
            <person name="Shen Y."/>
            <person name="Yan D."/>
            <person name="He X."/>
            <person name="Dai J."/>
            <person name="Wu Q."/>
        </authorList>
    </citation>
    <scope>NUCLEOTIDE SEQUENCE [LARGE SCALE GENOMIC DNA]</scope>
    <source>
        <strain evidence="1 2">0710</strain>
    </source>
</reference>
<dbReference type="RefSeq" id="XP_011397746.1">
    <property type="nucleotide sequence ID" value="XM_011399444.1"/>
</dbReference>
<accession>A0A087SGK4</accession>
<evidence type="ECO:0000313" key="1">
    <source>
        <dbReference type="EMBL" id="KFM24858.1"/>
    </source>
</evidence>
<evidence type="ECO:0000313" key="2">
    <source>
        <dbReference type="Proteomes" id="UP000028924"/>
    </source>
</evidence>
<protein>
    <submittedName>
        <fullName evidence="1">Uncharacterized protein</fullName>
    </submittedName>
</protein>
<gene>
    <name evidence="1" type="ORF">F751_1737</name>
</gene>
<dbReference type="EMBL" id="KL662111">
    <property type="protein sequence ID" value="KFM24858.1"/>
    <property type="molecule type" value="Genomic_DNA"/>
</dbReference>
<dbReference type="AlphaFoldDB" id="A0A087SGK4"/>